<comment type="caution">
    <text evidence="2">The sequence shown here is derived from an EMBL/GenBank/DDBJ whole genome shotgun (WGS) entry which is preliminary data.</text>
</comment>
<protein>
    <submittedName>
        <fullName evidence="2">Uncharacterized protein</fullName>
    </submittedName>
</protein>
<organism evidence="2 3">
    <name type="scientific">Pseudoalteromonas luteoviolacea S4060-1</name>
    <dbReference type="NCBI Taxonomy" id="1365257"/>
    <lineage>
        <taxon>Bacteria</taxon>
        <taxon>Pseudomonadati</taxon>
        <taxon>Pseudomonadota</taxon>
        <taxon>Gammaproteobacteria</taxon>
        <taxon>Alteromonadales</taxon>
        <taxon>Pseudoalteromonadaceae</taxon>
        <taxon>Pseudoalteromonas</taxon>
    </lineage>
</organism>
<accession>A0A167LAD1</accession>
<sequence>MVQSIKGPIEWFINHSSTLSEHKNAGFNSNASSQVKHSPFIRPRGKINKPAAMASQKQHLRKKIIMILHAD</sequence>
<gene>
    <name evidence="2" type="ORF">N478_23125</name>
</gene>
<feature type="compositionally biased region" description="Polar residues" evidence="1">
    <location>
        <begin position="26"/>
        <end position="36"/>
    </location>
</feature>
<dbReference type="EMBL" id="AUXX01000030">
    <property type="protein sequence ID" value="KZN64169.1"/>
    <property type="molecule type" value="Genomic_DNA"/>
</dbReference>
<reference evidence="2 3" key="1">
    <citation type="submission" date="2013-07" db="EMBL/GenBank/DDBJ databases">
        <title>Comparative Genomic and Metabolomic Analysis of Twelve Strains of Pseudoalteromonas luteoviolacea.</title>
        <authorList>
            <person name="Vynne N.G."/>
            <person name="Mansson M."/>
            <person name="Gram L."/>
        </authorList>
    </citation>
    <scope>NUCLEOTIDE SEQUENCE [LARGE SCALE GENOMIC DNA]</scope>
    <source>
        <strain evidence="2 3">S4060-1</strain>
    </source>
</reference>
<feature type="region of interest" description="Disordered" evidence="1">
    <location>
        <begin position="24"/>
        <end position="58"/>
    </location>
</feature>
<dbReference type="AlphaFoldDB" id="A0A167LAD1"/>
<evidence type="ECO:0000256" key="1">
    <source>
        <dbReference type="SAM" id="MobiDB-lite"/>
    </source>
</evidence>
<name>A0A167LAD1_9GAMM</name>
<evidence type="ECO:0000313" key="3">
    <source>
        <dbReference type="Proteomes" id="UP000076661"/>
    </source>
</evidence>
<dbReference type="Proteomes" id="UP000076661">
    <property type="component" value="Unassembled WGS sequence"/>
</dbReference>
<proteinExistence type="predicted"/>
<dbReference type="PATRIC" id="fig|1365257.3.peg.3440"/>
<evidence type="ECO:0000313" key="2">
    <source>
        <dbReference type="EMBL" id="KZN64169.1"/>
    </source>
</evidence>